<accession>A0A175Y9W9</accession>
<sequence>MPFSHLHVYHCALLISLFVACLFAFHFPAPSSFSTQFSFVTPKLGRILPCGLVRAPHDARIPRRGGVVAPASSLPRPWLRRAGRLRGCVTLSVATEVCHPDLLGVCVLFPLFALFSC</sequence>
<name>A0A175Y9W9_DAUCS</name>
<dbReference type="Gramene" id="KZM80325">
    <property type="protein sequence ID" value="KZM80325"/>
    <property type="gene ID" value="DCAR_031796"/>
</dbReference>
<dbReference type="AlphaFoldDB" id="A0A175Y9W9"/>
<reference evidence="1" key="1">
    <citation type="journal article" date="2016" name="Nat. Genet.">
        <title>A high-quality carrot genome assembly provides new insights into carotenoid accumulation and asterid genome evolution.</title>
        <authorList>
            <person name="Iorizzo M."/>
            <person name="Ellison S."/>
            <person name="Senalik D."/>
            <person name="Zeng P."/>
            <person name="Satapoomin P."/>
            <person name="Huang J."/>
            <person name="Bowman M."/>
            <person name="Iovene M."/>
            <person name="Sanseverino W."/>
            <person name="Cavagnaro P."/>
            <person name="Yildiz M."/>
            <person name="Macko-Podgorni A."/>
            <person name="Moranska E."/>
            <person name="Grzebelus E."/>
            <person name="Grzebelus D."/>
            <person name="Ashrafi H."/>
            <person name="Zheng Z."/>
            <person name="Cheng S."/>
            <person name="Spooner D."/>
            <person name="Van Deynze A."/>
            <person name="Simon P."/>
        </authorList>
    </citation>
    <scope>NUCLEOTIDE SEQUENCE</scope>
    <source>
        <tissue evidence="1">Leaf</tissue>
    </source>
</reference>
<evidence type="ECO:0000313" key="1">
    <source>
        <dbReference type="EMBL" id="WOG82512.1"/>
    </source>
</evidence>
<reference evidence="1" key="2">
    <citation type="submission" date="2022-03" db="EMBL/GenBank/DDBJ databases">
        <title>Draft title - Genomic analysis of global carrot germplasm unveils the trajectory of domestication and the origin of high carotenoid orange carrot.</title>
        <authorList>
            <person name="Iorizzo M."/>
            <person name="Ellison S."/>
            <person name="Senalik D."/>
            <person name="Macko-Podgorni A."/>
            <person name="Grzebelus D."/>
            <person name="Bostan H."/>
            <person name="Rolling W."/>
            <person name="Curaba J."/>
            <person name="Simon P."/>
        </authorList>
    </citation>
    <scope>NUCLEOTIDE SEQUENCE</scope>
    <source>
        <tissue evidence="1">Leaf</tissue>
    </source>
</reference>
<dbReference type="Proteomes" id="UP000077755">
    <property type="component" value="Chromosome 1"/>
</dbReference>
<protein>
    <submittedName>
        <fullName evidence="1">Uncharacterized protein</fullName>
    </submittedName>
</protein>
<keyword evidence="2" id="KW-1185">Reference proteome</keyword>
<organism evidence="1 2">
    <name type="scientific">Daucus carota subsp. sativus</name>
    <name type="common">Carrot</name>
    <dbReference type="NCBI Taxonomy" id="79200"/>
    <lineage>
        <taxon>Eukaryota</taxon>
        <taxon>Viridiplantae</taxon>
        <taxon>Streptophyta</taxon>
        <taxon>Embryophyta</taxon>
        <taxon>Tracheophyta</taxon>
        <taxon>Spermatophyta</taxon>
        <taxon>Magnoliopsida</taxon>
        <taxon>eudicotyledons</taxon>
        <taxon>Gunneridae</taxon>
        <taxon>Pentapetalae</taxon>
        <taxon>asterids</taxon>
        <taxon>campanulids</taxon>
        <taxon>Apiales</taxon>
        <taxon>Apiaceae</taxon>
        <taxon>Apioideae</taxon>
        <taxon>Scandiceae</taxon>
        <taxon>Daucinae</taxon>
        <taxon>Daucus</taxon>
        <taxon>Daucus sect. Daucus</taxon>
    </lineage>
</organism>
<gene>
    <name evidence="1" type="ORF">DCAR_0101677</name>
</gene>
<proteinExistence type="predicted"/>
<dbReference type="EMBL" id="CP093343">
    <property type="protein sequence ID" value="WOG82512.1"/>
    <property type="molecule type" value="Genomic_DNA"/>
</dbReference>
<evidence type="ECO:0000313" key="2">
    <source>
        <dbReference type="Proteomes" id="UP000077755"/>
    </source>
</evidence>